<accession>A0A7D9IX30</accession>
<name>A0A7D9IX30_PARCT</name>
<dbReference type="OrthoDB" id="5979997at2759"/>
<gene>
    <name evidence="1" type="ORF">PACLA_8A064914</name>
</gene>
<organism evidence="1 2">
    <name type="scientific">Paramuricea clavata</name>
    <name type="common">Red gorgonian</name>
    <name type="synonym">Violescent sea-whip</name>
    <dbReference type="NCBI Taxonomy" id="317549"/>
    <lineage>
        <taxon>Eukaryota</taxon>
        <taxon>Metazoa</taxon>
        <taxon>Cnidaria</taxon>
        <taxon>Anthozoa</taxon>
        <taxon>Octocorallia</taxon>
        <taxon>Malacalcyonacea</taxon>
        <taxon>Plexauridae</taxon>
        <taxon>Paramuricea</taxon>
    </lineage>
</organism>
<evidence type="ECO:0000313" key="2">
    <source>
        <dbReference type="Proteomes" id="UP001152795"/>
    </source>
</evidence>
<reference evidence="1" key="1">
    <citation type="submission" date="2020-04" db="EMBL/GenBank/DDBJ databases">
        <authorList>
            <person name="Alioto T."/>
            <person name="Alioto T."/>
            <person name="Gomez Garrido J."/>
        </authorList>
    </citation>
    <scope>NUCLEOTIDE SEQUENCE</scope>
    <source>
        <strain evidence="1">A484AB</strain>
    </source>
</reference>
<dbReference type="AlphaFoldDB" id="A0A7D9IX30"/>
<dbReference type="Proteomes" id="UP001152795">
    <property type="component" value="Unassembled WGS sequence"/>
</dbReference>
<evidence type="ECO:0000313" key="1">
    <source>
        <dbReference type="EMBL" id="CAB4020774.1"/>
    </source>
</evidence>
<proteinExistence type="predicted"/>
<protein>
    <submittedName>
        <fullName evidence="1">Uncharacterized protein</fullName>
    </submittedName>
</protein>
<comment type="caution">
    <text evidence="1">The sequence shown here is derived from an EMBL/GenBank/DDBJ whole genome shotgun (WGS) entry which is preliminary data.</text>
</comment>
<dbReference type="EMBL" id="CACRXK020011120">
    <property type="protein sequence ID" value="CAB4020774.1"/>
    <property type="molecule type" value="Genomic_DNA"/>
</dbReference>
<sequence>MLEEIIAGFLSLFSTFTMDTPHLSRDKECTIGSGVEKLDRQSALRDDETHTEYGTFLDETVFSTKLEYVQIEGDEIEVKPTFRQSLVRSLQANLSMTLAVFLLAVIGMTVIYFDLRTCDLCYEWRNHNNTIPFPVMRFKLIGDCIEGILLNLWFPASLVILFGWSDFKRHYASTAYVGFVIGLMATLYLTFLLLFGVYDTKVVYRVPGNVLFATGLIVGSLRVVRKVREIHPSVSYSDVQIMTVVSVEFLTSFLIAMYYRYAAVSWFNALNNETYKFIVATLTPLLALLPTAICKHMALWRSSEIIEPQRSFVLVYFMRGASITLYRVMQADFKSVWLFIGLSLFSGFSYVFKTATLSLRNKIWARVIKLLRNTCCSRLRQLPINTPHSRRLKADSEIQNILFENNTLIISQAYLVLYMITSFELSDWAVIKESLIRLAIGLAIEFFFHTLSIFFHIHWYNIPIPRVWSQCWRRHVFANAVILVVIVCYFTGVLLSVFQVRMSESSEVYIIRNCTLPYENWR</sequence>
<keyword evidence="2" id="KW-1185">Reference proteome</keyword>